<evidence type="ECO:0000313" key="2">
    <source>
        <dbReference type="EMBL" id="KAJ8335520.1"/>
    </source>
</evidence>
<evidence type="ECO:0000256" key="1">
    <source>
        <dbReference type="SAM" id="MobiDB-lite"/>
    </source>
</evidence>
<feature type="region of interest" description="Disordered" evidence="1">
    <location>
        <begin position="78"/>
        <end position="165"/>
    </location>
</feature>
<gene>
    <name evidence="2" type="ORF">SKAU_G00388620</name>
</gene>
<dbReference type="Proteomes" id="UP001152622">
    <property type="component" value="Chromosome 20"/>
</dbReference>
<reference evidence="2" key="1">
    <citation type="journal article" date="2023" name="Science">
        <title>Genome structures resolve the early diversification of teleost fishes.</title>
        <authorList>
            <person name="Parey E."/>
            <person name="Louis A."/>
            <person name="Montfort J."/>
            <person name="Bouchez O."/>
            <person name="Roques C."/>
            <person name="Iampietro C."/>
            <person name="Lluch J."/>
            <person name="Castinel A."/>
            <person name="Donnadieu C."/>
            <person name="Desvignes T."/>
            <person name="Floi Bucao C."/>
            <person name="Jouanno E."/>
            <person name="Wen M."/>
            <person name="Mejri S."/>
            <person name="Dirks R."/>
            <person name="Jansen H."/>
            <person name="Henkel C."/>
            <person name="Chen W.J."/>
            <person name="Zahm M."/>
            <person name="Cabau C."/>
            <person name="Klopp C."/>
            <person name="Thompson A.W."/>
            <person name="Robinson-Rechavi M."/>
            <person name="Braasch I."/>
            <person name="Lecointre G."/>
            <person name="Bobe J."/>
            <person name="Postlethwait J.H."/>
            <person name="Berthelot C."/>
            <person name="Roest Crollius H."/>
            <person name="Guiguen Y."/>
        </authorList>
    </citation>
    <scope>NUCLEOTIDE SEQUENCE</scope>
    <source>
        <strain evidence="2">WJC10195</strain>
    </source>
</reference>
<feature type="compositionally biased region" description="Polar residues" evidence="1">
    <location>
        <begin position="132"/>
        <end position="141"/>
    </location>
</feature>
<accession>A0A9Q1ICJ8</accession>
<protein>
    <submittedName>
        <fullName evidence="2">Uncharacterized protein</fullName>
    </submittedName>
</protein>
<keyword evidence="3" id="KW-1185">Reference proteome</keyword>
<evidence type="ECO:0000313" key="3">
    <source>
        <dbReference type="Proteomes" id="UP001152622"/>
    </source>
</evidence>
<comment type="caution">
    <text evidence="2">The sequence shown here is derived from an EMBL/GenBank/DDBJ whole genome shotgun (WGS) entry which is preliminary data.</text>
</comment>
<proteinExistence type="predicted"/>
<name>A0A9Q1ICJ8_SYNKA</name>
<dbReference type="AlphaFoldDB" id="A0A9Q1ICJ8"/>
<feature type="region of interest" description="Disordered" evidence="1">
    <location>
        <begin position="1"/>
        <end position="20"/>
    </location>
</feature>
<sequence>MGNRAIAQGPTTSKGPMEGSEGINKISGYRFINLPAGAIALAAKLSSTYATDLDSSLADELIQFKHFVQSRTAWVSHVGEPEPAGSDRLGRRPHPGNADGGEMARAIEVCPAKRRRISPLTPGRNGRFDSMSPANLPSSRSAELLSGGGGGGCDERGGPQETHCPQTVGVIYYTSS</sequence>
<dbReference type="OrthoDB" id="10063284at2759"/>
<dbReference type="EMBL" id="JAINUF010000020">
    <property type="protein sequence ID" value="KAJ8335520.1"/>
    <property type="molecule type" value="Genomic_DNA"/>
</dbReference>
<organism evidence="2 3">
    <name type="scientific">Synaphobranchus kaupii</name>
    <name type="common">Kaup's arrowtooth eel</name>
    <dbReference type="NCBI Taxonomy" id="118154"/>
    <lineage>
        <taxon>Eukaryota</taxon>
        <taxon>Metazoa</taxon>
        <taxon>Chordata</taxon>
        <taxon>Craniata</taxon>
        <taxon>Vertebrata</taxon>
        <taxon>Euteleostomi</taxon>
        <taxon>Actinopterygii</taxon>
        <taxon>Neopterygii</taxon>
        <taxon>Teleostei</taxon>
        <taxon>Anguilliformes</taxon>
        <taxon>Synaphobranchidae</taxon>
        <taxon>Synaphobranchus</taxon>
    </lineage>
</organism>